<protein>
    <submittedName>
        <fullName evidence="1">Uncharacterized protein</fullName>
    </submittedName>
</protein>
<evidence type="ECO:0000313" key="2">
    <source>
        <dbReference type="Proteomes" id="UP001381693"/>
    </source>
</evidence>
<dbReference type="Proteomes" id="UP001381693">
    <property type="component" value="Unassembled WGS sequence"/>
</dbReference>
<reference evidence="1 2" key="1">
    <citation type="submission" date="2023-11" db="EMBL/GenBank/DDBJ databases">
        <title>Halocaridina rubra genome assembly.</title>
        <authorList>
            <person name="Smith C."/>
        </authorList>
    </citation>
    <scope>NUCLEOTIDE SEQUENCE [LARGE SCALE GENOMIC DNA]</scope>
    <source>
        <strain evidence="1">EP-1</strain>
        <tissue evidence="1">Whole</tissue>
    </source>
</reference>
<dbReference type="EMBL" id="JAXCGZ010018990">
    <property type="protein sequence ID" value="KAK7066875.1"/>
    <property type="molecule type" value="Genomic_DNA"/>
</dbReference>
<sequence length="57" mass="6851">MKKLFPVTNPFHVDEEDIFSVIRNIDTVQVKYEVYLTLHELKDKHAIKKIFEEYAIN</sequence>
<dbReference type="AlphaFoldDB" id="A0AAN8WV77"/>
<evidence type="ECO:0000313" key="1">
    <source>
        <dbReference type="EMBL" id="KAK7066875.1"/>
    </source>
</evidence>
<comment type="caution">
    <text evidence="1">The sequence shown here is derived from an EMBL/GenBank/DDBJ whole genome shotgun (WGS) entry which is preliminary data.</text>
</comment>
<accession>A0AAN8WV77</accession>
<keyword evidence="2" id="KW-1185">Reference proteome</keyword>
<gene>
    <name evidence="1" type="ORF">SK128_011254</name>
</gene>
<name>A0AAN8WV77_HALRR</name>
<organism evidence="1 2">
    <name type="scientific">Halocaridina rubra</name>
    <name type="common">Hawaiian red shrimp</name>
    <dbReference type="NCBI Taxonomy" id="373956"/>
    <lineage>
        <taxon>Eukaryota</taxon>
        <taxon>Metazoa</taxon>
        <taxon>Ecdysozoa</taxon>
        <taxon>Arthropoda</taxon>
        <taxon>Crustacea</taxon>
        <taxon>Multicrustacea</taxon>
        <taxon>Malacostraca</taxon>
        <taxon>Eumalacostraca</taxon>
        <taxon>Eucarida</taxon>
        <taxon>Decapoda</taxon>
        <taxon>Pleocyemata</taxon>
        <taxon>Caridea</taxon>
        <taxon>Atyoidea</taxon>
        <taxon>Atyidae</taxon>
        <taxon>Halocaridina</taxon>
    </lineage>
</organism>
<proteinExistence type="predicted"/>